<reference evidence="1" key="1">
    <citation type="submission" date="2018-05" db="EMBL/GenBank/DDBJ databases">
        <authorList>
            <person name="Lanie J.A."/>
            <person name="Ng W.-L."/>
            <person name="Kazmierczak K.M."/>
            <person name="Andrzejewski T.M."/>
            <person name="Davidsen T.M."/>
            <person name="Wayne K.J."/>
            <person name="Tettelin H."/>
            <person name="Glass J.I."/>
            <person name="Rusch D."/>
            <person name="Podicherti R."/>
            <person name="Tsui H.-C.T."/>
            <person name="Winkler M.E."/>
        </authorList>
    </citation>
    <scope>NUCLEOTIDE SEQUENCE</scope>
</reference>
<sequence length="39" mass="4536">VKKTALYEQHKLLNANFGQMYDGWSLVSHYNDSVQEHLA</sequence>
<name>A0A382N6K4_9ZZZZ</name>
<organism evidence="1">
    <name type="scientific">marine metagenome</name>
    <dbReference type="NCBI Taxonomy" id="408172"/>
    <lineage>
        <taxon>unclassified sequences</taxon>
        <taxon>metagenomes</taxon>
        <taxon>ecological metagenomes</taxon>
    </lineage>
</organism>
<evidence type="ECO:0000313" key="1">
    <source>
        <dbReference type="EMBL" id="SVC56783.1"/>
    </source>
</evidence>
<protein>
    <submittedName>
        <fullName evidence="1">Uncharacterized protein</fullName>
    </submittedName>
</protein>
<feature type="non-terminal residue" evidence="1">
    <location>
        <position position="39"/>
    </location>
</feature>
<dbReference type="EMBL" id="UINC01098339">
    <property type="protein sequence ID" value="SVC56783.1"/>
    <property type="molecule type" value="Genomic_DNA"/>
</dbReference>
<proteinExistence type="predicted"/>
<gene>
    <name evidence="1" type="ORF">METZ01_LOCUS309637</name>
</gene>
<dbReference type="AlphaFoldDB" id="A0A382N6K4"/>
<feature type="non-terminal residue" evidence="1">
    <location>
        <position position="1"/>
    </location>
</feature>
<accession>A0A382N6K4</accession>